<organism evidence="1">
    <name type="scientific">Notodromas monacha</name>
    <dbReference type="NCBI Taxonomy" id="399045"/>
    <lineage>
        <taxon>Eukaryota</taxon>
        <taxon>Metazoa</taxon>
        <taxon>Ecdysozoa</taxon>
        <taxon>Arthropoda</taxon>
        <taxon>Crustacea</taxon>
        <taxon>Oligostraca</taxon>
        <taxon>Ostracoda</taxon>
        <taxon>Podocopa</taxon>
        <taxon>Podocopida</taxon>
        <taxon>Cypridocopina</taxon>
        <taxon>Cypridoidea</taxon>
        <taxon>Cyprididae</taxon>
        <taxon>Notodromas</taxon>
    </lineage>
</organism>
<accession>A0A7R9GCB7</accession>
<evidence type="ECO:0000313" key="1">
    <source>
        <dbReference type="EMBL" id="CAD7277343.1"/>
    </source>
</evidence>
<dbReference type="OrthoDB" id="6409105at2759"/>
<gene>
    <name evidence="1" type="ORF">NMOB1V02_LOCUS5078</name>
</gene>
<protein>
    <submittedName>
        <fullName evidence="1">Uncharacterized protein</fullName>
    </submittedName>
</protein>
<sequence length="191" mass="20598">MRMFGGGGGIEGDSFGDARDVDVRQVWELQETPVSGRSLLLRQCDLIDYHRPVCAQGVPGNAALLTRCIDPDGSPTRFSSLEDGTQAGKMDCLCARDIYITTEANLNLGQLNCEGWGSYKALQTGATKTCVTRDGVRCSSVYTPSQPDCCLPCSNVGKCRPSDLPLCNNADSQDFTDYCFLAALTSDSYLP</sequence>
<dbReference type="EMBL" id="CAJPEX010000880">
    <property type="protein sequence ID" value="CAG0917495.1"/>
    <property type="molecule type" value="Genomic_DNA"/>
</dbReference>
<dbReference type="AlphaFoldDB" id="A0A7R9GCB7"/>
<keyword evidence="2" id="KW-1185">Reference proteome</keyword>
<reference evidence="1" key="1">
    <citation type="submission" date="2020-11" db="EMBL/GenBank/DDBJ databases">
        <authorList>
            <person name="Tran Van P."/>
        </authorList>
    </citation>
    <scope>NUCLEOTIDE SEQUENCE</scope>
</reference>
<dbReference type="EMBL" id="OA882917">
    <property type="protein sequence ID" value="CAD7277343.1"/>
    <property type="molecule type" value="Genomic_DNA"/>
</dbReference>
<dbReference type="Proteomes" id="UP000678499">
    <property type="component" value="Unassembled WGS sequence"/>
</dbReference>
<proteinExistence type="predicted"/>
<name>A0A7R9GCB7_9CRUS</name>
<evidence type="ECO:0000313" key="2">
    <source>
        <dbReference type="Proteomes" id="UP000678499"/>
    </source>
</evidence>